<dbReference type="AlphaFoldDB" id="A0A6A4I3C4"/>
<dbReference type="InterPro" id="IPR035810">
    <property type="entry name" value="PEBP_euk"/>
</dbReference>
<dbReference type="Gene3D" id="3.90.280.10">
    <property type="entry name" value="PEBP-like"/>
    <property type="match status" value="1"/>
</dbReference>
<dbReference type="Proteomes" id="UP000799118">
    <property type="component" value="Unassembled WGS sequence"/>
</dbReference>
<dbReference type="SUPFAM" id="SSF49777">
    <property type="entry name" value="PEBP-like"/>
    <property type="match status" value="1"/>
</dbReference>
<dbReference type="PANTHER" id="PTHR11362">
    <property type="entry name" value="PHOSPHATIDYLETHANOLAMINE-BINDING PROTEIN"/>
    <property type="match status" value="1"/>
</dbReference>
<evidence type="ECO:0000256" key="1">
    <source>
        <dbReference type="SAM" id="MobiDB-lite"/>
    </source>
</evidence>
<name>A0A6A4I3C4_9AGAR</name>
<feature type="region of interest" description="Disordered" evidence="1">
    <location>
        <begin position="169"/>
        <end position="197"/>
    </location>
</feature>
<reference evidence="2" key="1">
    <citation type="journal article" date="2019" name="Environ. Microbiol.">
        <title>Fungal ecological strategies reflected in gene transcription - a case study of two litter decomposers.</title>
        <authorList>
            <person name="Barbi F."/>
            <person name="Kohler A."/>
            <person name="Barry K."/>
            <person name="Baskaran P."/>
            <person name="Daum C."/>
            <person name="Fauchery L."/>
            <person name="Ihrmark K."/>
            <person name="Kuo A."/>
            <person name="LaButti K."/>
            <person name="Lipzen A."/>
            <person name="Morin E."/>
            <person name="Grigoriev I.V."/>
            <person name="Henrissat B."/>
            <person name="Lindahl B."/>
            <person name="Martin F."/>
        </authorList>
    </citation>
    <scope>NUCLEOTIDE SEQUENCE</scope>
    <source>
        <strain evidence="2">JB14</strain>
    </source>
</reference>
<dbReference type="OrthoDB" id="2153661at2759"/>
<feature type="compositionally biased region" description="Polar residues" evidence="1">
    <location>
        <begin position="171"/>
        <end position="193"/>
    </location>
</feature>
<proteinExistence type="predicted"/>
<dbReference type="InterPro" id="IPR036610">
    <property type="entry name" value="PEBP-like_sf"/>
</dbReference>
<protein>
    <submittedName>
        <fullName evidence="2">PEBP-like protein</fullName>
    </submittedName>
</protein>
<keyword evidence="3" id="KW-1185">Reference proteome</keyword>
<evidence type="ECO:0000313" key="3">
    <source>
        <dbReference type="Proteomes" id="UP000799118"/>
    </source>
</evidence>
<dbReference type="InterPro" id="IPR008914">
    <property type="entry name" value="PEBP"/>
</dbReference>
<dbReference type="Pfam" id="PF01161">
    <property type="entry name" value="PBP"/>
    <property type="match status" value="1"/>
</dbReference>
<dbReference type="CDD" id="cd00866">
    <property type="entry name" value="PEBP_euk"/>
    <property type="match status" value="1"/>
</dbReference>
<accession>A0A6A4I3C4</accession>
<sequence length="341" mass="38223">MSCQTSIPGIHPSLDLHLTVPYPLDKQFKRSIKSGGKDIVRPRAPGLWAHAWHLDVRLYTMVMLDPDVPDEETSSFTTYLHWMKPNIPVSALTMPRGLITSSLLNSHTRYVPPHPQKGTPYHRYTVLLLPQPAKSEYSMNTEARFLKEMEKHRVESEILHKRVDEMKTKISESASSTEKSQPTSLLTQSNTTGLPLDLSKPTSWPLSLLKKYTTSQWLDIPVVPDSHRRGFNLRSFVREWGFGTRGEPATENRDLGGTGFGGGTSGQTLAGLRAQINRGKGLGTAHKDMVVVGGGAHMFREVWDETVSGVFEASLNGEEEKYALPKKEDRYEGLRGVRKYV</sequence>
<gene>
    <name evidence="2" type="ORF">BT96DRAFT_964470</name>
</gene>
<dbReference type="EMBL" id="ML769423">
    <property type="protein sequence ID" value="KAE9403667.1"/>
    <property type="molecule type" value="Genomic_DNA"/>
</dbReference>
<organism evidence="2 3">
    <name type="scientific">Gymnopus androsaceus JB14</name>
    <dbReference type="NCBI Taxonomy" id="1447944"/>
    <lineage>
        <taxon>Eukaryota</taxon>
        <taxon>Fungi</taxon>
        <taxon>Dikarya</taxon>
        <taxon>Basidiomycota</taxon>
        <taxon>Agaricomycotina</taxon>
        <taxon>Agaricomycetes</taxon>
        <taxon>Agaricomycetidae</taxon>
        <taxon>Agaricales</taxon>
        <taxon>Marasmiineae</taxon>
        <taxon>Omphalotaceae</taxon>
        <taxon>Gymnopus</taxon>
    </lineage>
</organism>
<dbReference type="PANTHER" id="PTHR11362:SF82">
    <property type="entry name" value="PHOSPHATIDYLETHANOLAMINE-BINDING PROTEIN 4"/>
    <property type="match status" value="1"/>
</dbReference>
<evidence type="ECO:0000313" key="2">
    <source>
        <dbReference type="EMBL" id="KAE9403667.1"/>
    </source>
</evidence>